<dbReference type="OrthoDB" id="3365698at2759"/>
<evidence type="ECO:0000313" key="3">
    <source>
        <dbReference type="Proteomes" id="UP000623467"/>
    </source>
</evidence>
<comment type="caution">
    <text evidence="2">The sequence shown here is derived from an EMBL/GenBank/DDBJ whole genome shotgun (WGS) entry which is preliminary data.</text>
</comment>
<dbReference type="EMBL" id="JACAZH010000022">
    <property type="protein sequence ID" value="KAF7343716.1"/>
    <property type="molecule type" value="Genomic_DNA"/>
</dbReference>
<keyword evidence="3" id="KW-1185">Reference proteome</keyword>
<organism evidence="2 3">
    <name type="scientific">Mycena sanguinolenta</name>
    <dbReference type="NCBI Taxonomy" id="230812"/>
    <lineage>
        <taxon>Eukaryota</taxon>
        <taxon>Fungi</taxon>
        <taxon>Dikarya</taxon>
        <taxon>Basidiomycota</taxon>
        <taxon>Agaricomycotina</taxon>
        <taxon>Agaricomycetes</taxon>
        <taxon>Agaricomycetidae</taxon>
        <taxon>Agaricales</taxon>
        <taxon>Marasmiineae</taxon>
        <taxon>Mycenaceae</taxon>
        <taxon>Mycena</taxon>
    </lineage>
</organism>
<evidence type="ECO:0000256" key="1">
    <source>
        <dbReference type="SAM" id="Coils"/>
    </source>
</evidence>
<proteinExistence type="predicted"/>
<accession>A0A8H6XNQ1</accession>
<reference evidence="2" key="1">
    <citation type="submission" date="2020-05" db="EMBL/GenBank/DDBJ databases">
        <title>Mycena genomes resolve the evolution of fungal bioluminescence.</title>
        <authorList>
            <person name="Tsai I.J."/>
        </authorList>
    </citation>
    <scope>NUCLEOTIDE SEQUENCE</scope>
    <source>
        <strain evidence="2">160909Yilan</strain>
    </source>
</reference>
<dbReference type="Proteomes" id="UP000623467">
    <property type="component" value="Unassembled WGS sequence"/>
</dbReference>
<feature type="coiled-coil region" evidence="1">
    <location>
        <begin position="61"/>
        <end position="91"/>
    </location>
</feature>
<evidence type="ECO:0000313" key="2">
    <source>
        <dbReference type="EMBL" id="KAF7343716.1"/>
    </source>
</evidence>
<sequence length="533" mass="60426">MVAQCSECGAFVVSNPRGFDLNDITPRTLARISQLLTSNEPPQEPELKVLRSVASNTAARLTCLDADISRLQNQLKQLQDERAALAEYHAQNTTILSPLRRIPSEILGEIFYWSLPFNPTPNMKDAPWVLTHVSRRWRAVAILNASLWSKIYLDFNTVTKYSSAMVRTQTERARVLKISFHGSSMHDSHPQIDTLRVLLERSFIWEELRLDLTATLVPLMTVYRGRFTVLRRVWVEWDGSESQAAVQSLNFLRMAVALTDITVFSQYRFLPTLLPVHHQLTRYDFDAPWATHYELLKSLPNLHEVRITRDFDLTLPWPQPGEPIRLLHLRCLYVSDPAILNYLAAPVLERLAIMDNDGIATSSHLDPFLTRSSCSVCRLCIAGLPDVQSTTAVLQQQHSITELAIMVKDVGDDDEDTERDVLTAFLTHFTTSNSTGILPHISRLDFGCENADTIPYSLYLNMLASRWNAHYCALKAAELLLLNAGIVPDPQSLAKIDILRKEGMQLSYLSGNEAEDRADQWLHVPSWAPTWAR</sequence>
<dbReference type="AlphaFoldDB" id="A0A8H6XNQ1"/>
<keyword evidence="1" id="KW-0175">Coiled coil</keyword>
<gene>
    <name evidence="2" type="ORF">MSAN_01951900</name>
</gene>
<protein>
    <submittedName>
        <fullName evidence="2">F-box domain-containing protein</fullName>
    </submittedName>
</protein>
<name>A0A8H6XNQ1_9AGAR</name>